<sequence length="375" mass="39231">MSIAVPAVLMRGGTSKCWTFDLRELDGLTDDRDGLLLRAYGSPDLRQVDGVGGATSTTSKAALLAPSQRDGVHVEYTFAQIGIAEAKVDWSNNCGNCATVVGLYAVQQGWVAPTGDLTRVMVLNTNTGKLIAQDVPTPGGHPTNEGEVRIDGVPFPGPGIRMGFVRPQGAVTGRLLPTGRAVDHLDTERGPVRATLVDAGNPSALLWGPDLGLDGTELPARVDGDTDLLRVLDQARAHASELMGIAPDRARAAEVSRAIPKLAWLAPSTDQRTLSGEAVRADEADVSARMLSMGRTHPALAVTVSVAVAAAAATPGTVVPESARHRDPLRLSTPSGVLPLWTSSEDGELDTVFVLRNARRLATATLDVPTSAALG</sequence>
<evidence type="ECO:0000256" key="2">
    <source>
        <dbReference type="ARBA" id="ARBA00023235"/>
    </source>
</evidence>
<proteinExistence type="inferred from homology"/>
<keyword evidence="4" id="KW-1185">Reference proteome</keyword>
<dbReference type="EMBL" id="AUBJ02000001">
    <property type="protein sequence ID" value="MCP2333951.1"/>
    <property type="molecule type" value="Genomic_DNA"/>
</dbReference>
<dbReference type="PANTHER" id="PTHR43709">
    <property type="entry name" value="ACONITATE ISOMERASE-RELATED"/>
    <property type="match status" value="1"/>
</dbReference>
<evidence type="ECO:0008006" key="5">
    <source>
        <dbReference type="Google" id="ProtNLM"/>
    </source>
</evidence>
<name>A0ABT1JN66_ACTCY</name>
<dbReference type="RefSeq" id="WP_081715771.1">
    <property type="nucleotide sequence ID" value="NZ_AUBJ02000001.1"/>
</dbReference>
<comment type="caution">
    <text evidence="3">The sequence shown here is derived from an EMBL/GenBank/DDBJ whole genome shotgun (WGS) entry which is preliminary data.</text>
</comment>
<dbReference type="InterPro" id="IPR007400">
    <property type="entry name" value="PrpF-like"/>
</dbReference>
<evidence type="ECO:0000313" key="3">
    <source>
        <dbReference type="EMBL" id="MCP2333951.1"/>
    </source>
</evidence>
<dbReference type="Pfam" id="PF04303">
    <property type="entry name" value="PrpF"/>
    <property type="match status" value="1"/>
</dbReference>
<dbReference type="SUPFAM" id="SSF54506">
    <property type="entry name" value="Diaminopimelate epimerase-like"/>
    <property type="match status" value="2"/>
</dbReference>
<reference evidence="3 4" key="2">
    <citation type="submission" date="2022-06" db="EMBL/GenBank/DDBJ databases">
        <title>Genomic Encyclopedia of Type Strains, Phase I: the one thousand microbial genomes (KMG-I) project.</title>
        <authorList>
            <person name="Kyrpides N."/>
        </authorList>
    </citation>
    <scope>NUCLEOTIDE SEQUENCE [LARGE SCALE GENOMIC DNA]</scope>
    <source>
        <strain evidence="3 4">DSM 43889</strain>
    </source>
</reference>
<protein>
    <recommendedName>
        <fullName evidence="5">Methylitaconate delta2-delta3-isomerase</fullName>
    </recommendedName>
</protein>
<dbReference type="Gene3D" id="3.10.310.10">
    <property type="entry name" value="Diaminopimelate Epimerase, Chain A, domain 1"/>
    <property type="match status" value="2"/>
</dbReference>
<keyword evidence="2" id="KW-0413">Isomerase</keyword>
<evidence type="ECO:0000313" key="4">
    <source>
        <dbReference type="Proteomes" id="UP000791080"/>
    </source>
</evidence>
<gene>
    <name evidence="3" type="ORF">G443_004221</name>
</gene>
<dbReference type="PANTHER" id="PTHR43709:SF2">
    <property type="entry name" value="DUF453 DOMAIN PROTEIN (AFU_ORTHOLOGUE AFUA_6G00360)"/>
    <property type="match status" value="1"/>
</dbReference>
<comment type="similarity">
    <text evidence="1">Belongs to the PrpF family.</text>
</comment>
<organism evidence="3 4">
    <name type="scientific">Actinoalloteichus caeruleus DSM 43889</name>
    <dbReference type="NCBI Taxonomy" id="1120930"/>
    <lineage>
        <taxon>Bacteria</taxon>
        <taxon>Bacillati</taxon>
        <taxon>Actinomycetota</taxon>
        <taxon>Actinomycetes</taxon>
        <taxon>Pseudonocardiales</taxon>
        <taxon>Pseudonocardiaceae</taxon>
        <taxon>Actinoalloteichus</taxon>
        <taxon>Actinoalloteichus cyanogriseus</taxon>
    </lineage>
</organism>
<evidence type="ECO:0000256" key="1">
    <source>
        <dbReference type="ARBA" id="ARBA00007673"/>
    </source>
</evidence>
<dbReference type="Proteomes" id="UP000791080">
    <property type="component" value="Unassembled WGS sequence"/>
</dbReference>
<accession>A0ABT1JN66</accession>
<reference evidence="3 4" key="1">
    <citation type="submission" date="2013-07" db="EMBL/GenBank/DDBJ databases">
        <authorList>
            <consortium name="DOE Joint Genome Institute"/>
            <person name="Reeve W."/>
            <person name="Huntemann M."/>
            <person name="Han J."/>
            <person name="Chen A."/>
            <person name="Kyrpides N."/>
            <person name="Mavromatis K."/>
            <person name="Markowitz V."/>
            <person name="Palaniappan K."/>
            <person name="Ivanova N."/>
            <person name="Schaumberg A."/>
            <person name="Pati A."/>
            <person name="Liolios K."/>
            <person name="Nordberg H.P."/>
            <person name="Cantor M.N."/>
            <person name="Hua S.X."/>
            <person name="Woyke T."/>
        </authorList>
    </citation>
    <scope>NUCLEOTIDE SEQUENCE [LARGE SCALE GENOMIC DNA]</scope>
    <source>
        <strain evidence="3 4">DSM 43889</strain>
    </source>
</reference>